<feature type="region of interest" description="Disordered" evidence="7">
    <location>
        <begin position="470"/>
        <end position="492"/>
    </location>
</feature>
<keyword evidence="5" id="KW-0862">Zinc</keyword>
<sequence>MDLLQRHIRRHDRGMSYRNSGGYTTSGRPVGSNRDGTCSSPLVLPAGVELRGQSEIPLVTDNTTPWRDDQLNTPEALVDTAGPTCLDALRPMISESRPSESSGVGYLTFFDGSNDATSLTQDLDWLFGVGVDSWDDASAGLYRFNNILNPNTEQLPVWSPLSGTFSQGSATNPAENVAHLVPRQKVLSALVTLPADVLSSSFFDAANLQWFMQSYWENYNPHFSLLHRPTFSVQDAPPPLLVALLTLGATLSPDRDHYQVAEKIHESLRWLIFTSPDFQAPAPLWVVQALLVVQSYEKMFSTRKLHEISHIFHYSVITLMRRGSSYSPHADHSDDSDTPSISKSWHRWVERELSHRAAYFAFVMDAQHSSIFGHSAALSLTDIHLPLPCADVLWEAPTANIWNRERAKMPPGPTPSFLPALRALLARQPVPHTYSPFARFVLLHGLLCLTRHMITRDQTASYLADQPTASEIEAGGPGSASTSAAATPEQDSWKDRLDRAIDTWSFSLLSRAPSLCLEAARPLQRIAHVSIHVSLVDFHILAGAPHLATSSGPCAAQGRDSAQFARAYKRINAWAHHRNAKRTLSHCLLLIQETMFTRSRYAAAEDTIILKPWVLYNTTLVLWAYGAIREGADDSGYAGANGNGDENGRPGRQEHAQGQWTAEEYLAQMLNGLMGDGSSGDHGQLKGANRTTGLVTAVRDALEGCRWALLEEAKETLGRLPEQTSILLSMGSRSTTEAEE</sequence>
<evidence type="ECO:0000259" key="8">
    <source>
        <dbReference type="Pfam" id="PF04082"/>
    </source>
</evidence>
<feature type="compositionally biased region" description="Polar residues" evidence="7">
    <location>
        <begin position="17"/>
        <end position="27"/>
    </location>
</feature>
<gene>
    <name evidence="9" type="ORF">BJX66DRAFT_342379</name>
</gene>
<comment type="subcellular location">
    <subcellularLocation>
        <location evidence="1">Nucleus</location>
    </subcellularLocation>
</comment>
<keyword evidence="3" id="KW-0677">Repeat</keyword>
<evidence type="ECO:0000256" key="2">
    <source>
        <dbReference type="ARBA" id="ARBA00022723"/>
    </source>
</evidence>
<dbReference type="Proteomes" id="UP001610563">
    <property type="component" value="Unassembled WGS sequence"/>
</dbReference>
<reference evidence="9 10" key="1">
    <citation type="submission" date="2024-07" db="EMBL/GenBank/DDBJ databases">
        <title>Section-level genome sequencing and comparative genomics of Aspergillus sections Usti and Cavernicolus.</title>
        <authorList>
            <consortium name="Lawrence Berkeley National Laboratory"/>
            <person name="Nybo J.L."/>
            <person name="Vesth T.C."/>
            <person name="Theobald S."/>
            <person name="Frisvad J.C."/>
            <person name="Larsen T.O."/>
            <person name="Kjaerboelling I."/>
            <person name="Rothschild-Mancinelli K."/>
            <person name="Lyhne E.K."/>
            <person name="Kogle M.E."/>
            <person name="Barry K."/>
            <person name="Clum A."/>
            <person name="Na H."/>
            <person name="Ledsgaard L."/>
            <person name="Lin J."/>
            <person name="Lipzen A."/>
            <person name="Kuo A."/>
            <person name="Riley R."/>
            <person name="Mondo S."/>
            <person name="Labutti K."/>
            <person name="Haridas S."/>
            <person name="Pangalinan J."/>
            <person name="Salamov A.A."/>
            <person name="Simmons B.A."/>
            <person name="Magnuson J.K."/>
            <person name="Chen J."/>
            <person name="Drula E."/>
            <person name="Henrissat B."/>
            <person name="Wiebenga A."/>
            <person name="Lubbers R.J."/>
            <person name="Gomes A.C."/>
            <person name="Makela M.R."/>
            <person name="Stajich J."/>
            <person name="Grigoriev I.V."/>
            <person name="Mortensen U.H."/>
            <person name="De Vries R.P."/>
            <person name="Baker S.E."/>
            <person name="Andersen M.R."/>
        </authorList>
    </citation>
    <scope>NUCLEOTIDE SEQUENCE [LARGE SCALE GENOMIC DNA]</scope>
    <source>
        <strain evidence="9 10">CBS 209.92</strain>
    </source>
</reference>
<protein>
    <submittedName>
        <fullName evidence="9">Fungal-specific transcription factor domain-containing protein</fullName>
    </submittedName>
</protein>
<evidence type="ECO:0000256" key="4">
    <source>
        <dbReference type="ARBA" id="ARBA00022771"/>
    </source>
</evidence>
<organism evidence="9 10">
    <name type="scientific">Aspergillus keveii</name>
    <dbReference type="NCBI Taxonomy" id="714993"/>
    <lineage>
        <taxon>Eukaryota</taxon>
        <taxon>Fungi</taxon>
        <taxon>Dikarya</taxon>
        <taxon>Ascomycota</taxon>
        <taxon>Pezizomycotina</taxon>
        <taxon>Eurotiomycetes</taxon>
        <taxon>Eurotiomycetidae</taxon>
        <taxon>Eurotiales</taxon>
        <taxon>Aspergillaceae</taxon>
        <taxon>Aspergillus</taxon>
        <taxon>Aspergillus subgen. Nidulantes</taxon>
    </lineage>
</organism>
<dbReference type="PANTHER" id="PTHR40626">
    <property type="entry name" value="MIP31509P"/>
    <property type="match status" value="1"/>
</dbReference>
<dbReference type="InterPro" id="IPR007219">
    <property type="entry name" value="XnlR_reg_dom"/>
</dbReference>
<keyword evidence="2" id="KW-0479">Metal-binding</keyword>
<comment type="caution">
    <text evidence="9">The sequence shown here is derived from an EMBL/GenBank/DDBJ whole genome shotgun (WGS) entry which is preliminary data.</text>
</comment>
<keyword evidence="4" id="KW-0863">Zinc-finger</keyword>
<dbReference type="InterPro" id="IPR051059">
    <property type="entry name" value="VerF-like"/>
</dbReference>
<evidence type="ECO:0000313" key="10">
    <source>
        <dbReference type="Proteomes" id="UP001610563"/>
    </source>
</evidence>
<name>A0ABR4FSB0_9EURO</name>
<dbReference type="EMBL" id="JBFTWV010000124">
    <property type="protein sequence ID" value="KAL2786151.1"/>
    <property type="molecule type" value="Genomic_DNA"/>
</dbReference>
<evidence type="ECO:0000313" key="9">
    <source>
        <dbReference type="EMBL" id="KAL2786151.1"/>
    </source>
</evidence>
<feature type="region of interest" description="Disordered" evidence="7">
    <location>
        <begin position="1"/>
        <end position="36"/>
    </location>
</feature>
<evidence type="ECO:0000256" key="7">
    <source>
        <dbReference type="SAM" id="MobiDB-lite"/>
    </source>
</evidence>
<feature type="domain" description="Xylanolytic transcriptional activator regulatory" evidence="8">
    <location>
        <begin position="212"/>
        <end position="504"/>
    </location>
</feature>
<evidence type="ECO:0000256" key="3">
    <source>
        <dbReference type="ARBA" id="ARBA00022737"/>
    </source>
</evidence>
<evidence type="ECO:0000256" key="1">
    <source>
        <dbReference type="ARBA" id="ARBA00004123"/>
    </source>
</evidence>
<dbReference type="PANTHER" id="PTHR40626:SF14">
    <property type="entry name" value="C2H2 TYPE ZINC FINGER DOMAIN PROTEIN (AFU_ORTHOLOGUE AFUA_1G02360)"/>
    <property type="match status" value="1"/>
</dbReference>
<keyword evidence="6" id="KW-0539">Nucleus</keyword>
<keyword evidence="10" id="KW-1185">Reference proteome</keyword>
<feature type="compositionally biased region" description="Basic residues" evidence="7">
    <location>
        <begin position="1"/>
        <end position="12"/>
    </location>
</feature>
<dbReference type="CDD" id="cd12148">
    <property type="entry name" value="fungal_TF_MHR"/>
    <property type="match status" value="1"/>
</dbReference>
<accession>A0ABR4FSB0</accession>
<evidence type="ECO:0000256" key="6">
    <source>
        <dbReference type="ARBA" id="ARBA00023242"/>
    </source>
</evidence>
<feature type="compositionally biased region" description="Low complexity" evidence="7">
    <location>
        <begin position="479"/>
        <end position="488"/>
    </location>
</feature>
<evidence type="ECO:0000256" key="5">
    <source>
        <dbReference type="ARBA" id="ARBA00022833"/>
    </source>
</evidence>
<proteinExistence type="predicted"/>
<dbReference type="Pfam" id="PF04082">
    <property type="entry name" value="Fungal_trans"/>
    <property type="match status" value="1"/>
</dbReference>